<keyword evidence="2" id="KW-0285">Flavoprotein</keyword>
<evidence type="ECO:0000256" key="3">
    <source>
        <dbReference type="ARBA" id="ARBA00022827"/>
    </source>
</evidence>
<dbReference type="SUPFAM" id="SSF55424">
    <property type="entry name" value="FAD/NAD-linked reductases, dimerisation (C-terminal) domain"/>
    <property type="match status" value="1"/>
</dbReference>
<dbReference type="InterPro" id="IPR036188">
    <property type="entry name" value="FAD/NAD-bd_sf"/>
</dbReference>
<dbReference type="RefSeq" id="XP_007915699.1">
    <property type="nucleotide sequence ID" value="XM_007917508.1"/>
</dbReference>
<dbReference type="GO" id="GO:0004148">
    <property type="term" value="F:dihydrolipoyl dehydrogenase (NADH) activity"/>
    <property type="evidence" value="ECO:0007669"/>
    <property type="project" value="TreeGrafter"/>
</dbReference>
<feature type="domain" description="Pyridine nucleotide-disulphide oxidoreductase dimerisation" evidence="7">
    <location>
        <begin position="384"/>
        <end position="489"/>
    </location>
</feature>
<accession>R8BJK3</accession>
<feature type="binding site" evidence="5">
    <location>
        <begin position="166"/>
        <end position="168"/>
    </location>
    <ligand>
        <name>FAD</name>
        <dbReference type="ChEBI" id="CHEBI:57692"/>
    </ligand>
</feature>
<feature type="binding site" evidence="5">
    <location>
        <position position="70"/>
    </location>
    <ligand>
        <name>FAD</name>
        <dbReference type="ChEBI" id="CHEBI:57692"/>
    </ligand>
</feature>
<dbReference type="PANTHER" id="PTHR22912">
    <property type="entry name" value="DISULFIDE OXIDOREDUCTASE"/>
    <property type="match status" value="1"/>
</dbReference>
<dbReference type="Pfam" id="PF02852">
    <property type="entry name" value="Pyr_redox_dim"/>
    <property type="match status" value="1"/>
</dbReference>
<dbReference type="AlphaFoldDB" id="R8BJK3"/>
<gene>
    <name evidence="9" type="ORF">UCRPA7_4966</name>
</gene>
<sequence>MPDYATINLHPATHAPSSLKTTIYDAISIGSGWAGRTFAAHIVKAGLSAIVIEDELVGGECPFWACVPSKALLRPQEALDEALAVGGARERTTGDRRVDVAAVLRRRDEYAGVWDDTKLAVPIVEGSGTTIVRGEGRIVGVKKVSVRNVNGEEVTLEARHAVAVCTGSALYIPDIAGLAEAKPWTVRHAISSSVVPETLVIVGAGPIGAEMATVYANLGSKVTLVTPKAEILDKIDAEAGATVRRRLESRGGANVLVSTAVTSAERQPDGFVTVGLSNGKSLRAHEILIASGRKSCTTGMGLEQFGIKTDGSPIKVDESLRVPSVEGGWLYALGDVNGRAPTSHTSKYHGRIASNVVLASIRGLEVTPSPWSAYAATADVEAAPQVIFTSPNVASVGLTRTKAQVAGRPIREVIAPLITLGARIYAEGYEDGWAQWILDRETGRLLGATFVGDYAAELLHASTVAIAGGMTLERLLHALPPFPTMSEVYLNLLDAAEA</sequence>
<keyword evidence="5" id="KW-0547">Nucleotide-binding</keyword>
<evidence type="ECO:0000259" key="8">
    <source>
        <dbReference type="Pfam" id="PF07992"/>
    </source>
</evidence>
<feature type="binding site" evidence="5">
    <location>
        <position position="292"/>
    </location>
    <ligand>
        <name>NAD(+)</name>
        <dbReference type="ChEBI" id="CHEBI:57540"/>
    </ligand>
</feature>
<dbReference type="GeneID" id="19325472"/>
<dbReference type="PRINTS" id="PR00368">
    <property type="entry name" value="FADPNR"/>
</dbReference>
<evidence type="ECO:0000256" key="4">
    <source>
        <dbReference type="ARBA" id="ARBA00023027"/>
    </source>
</evidence>
<keyword evidence="3 5" id="KW-0274">FAD</keyword>
<feature type="binding site" evidence="5">
    <location>
        <position position="335"/>
    </location>
    <ligand>
        <name>FAD</name>
        <dbReference type="ChEBI" id="CHEBI:57692"/>
    </ligand>
</feature>
<feature type="domain" description="FAD/NAD(P)-binding" evidence="8">
    <location>
        <begin position="27"/>
        <end position="345"/>
    </location>
</feature>
<dbReference type="PANTHER" id="PTHR22912:SF151">
    <property type="entry name" value="DIHYDROLIPOYL DEHYDROGENASE, MITOCHONDRIAL"/>
    <property type="match status" value="1"/>
</dbReference>
<dbReference type="InterPro" id="IPR023753">
    <property type="entry name" value="FAD/NAD-binding_dom"/>
</dbReference>
<protein>
    <submittedName>
        <fullName evidence="9">Putative oxidoreductase protein</fullName>
    </submittedName>
</protein>
<dbReference type="SUPFAM" id="SSF51905">
    <property type="entry name" value="FAD/NAD(P)-binding domain"/>
    <property type="match status" value="1"/>
</dbReference>
<dbReference type="InterPro" id="IPR004099">
    <property type="entry name" value="Pyr_nucl-diS_OxRdtase_dimer"/>
</dbReference>
<dbReference type="Gene3D" id="3.30.390.30">
    <property type="match status" value="1"/>
</dbReference>
<proteinExistence type="inferred from homology"/>
<evidence type="ECO:0000256" key="1">
    <source>
        <dbReference type="ARBA" id="ARBA00007532"/>
    </source>
</evidence>
<dbReference type="PIRSF" id="PIRSF000350">
    <property type="entry name" value="Mercury_reductase_MerA"/>
    <property type="match status" value="1"/>
</dbReference>
<feature type="binding site" evidence="5">
    <location>
        <position position="136"/>
    </location>
    <ligand>
        <name>FAD</name>
        <dbReference type="ChEBI" id="CHEBI:57692"/>
    </ligand>
</feature>
<evidence type="ECO:0000259" key="7">
    <source>
        <dbReference type="Pfam" id="PF02852"/>
    </source>
</evidence>
<organism evidence="9 10">
    <name type="scientific">Phaeoacremonium minimum (strain UCR-PA7)</name>
    <name type="common">Esca disease fungus</name>
    <name type="synonym">Togninia minima</name>
    <dbReference type="NCBI Taxonomy" id="1286976"/>
    <lineage>
        <taxon>Eukaryota</taxon>
        <taxon>Fungi</taxon>
        <taxon>Dikarya</taxon>
        <taxon>Ascomycota</taxon>
        <taxon>Pezizomycotina</taxon>
        <taxon>Sordariomycetes</taxon>
        <taxon>Sordariomycetidae</taxon>
        <taxon>Togniniales</taxon>
        <taxon>Togniniaceae</taxon>
        <taxon>Phaeoacremonium</taxon>
    </lineage>
</organism>
<feature type="binding site" evidence="5">
    <location>
        <begin position="203"/>
        <end position="210"/>
    </location>
    <ligand>
        <name>NAD(+)</name>
        <dbReference type="ChEBI" id="CHEBI:57540"/>
    </ligand>
</feature>
<feature type="disulfide bond" description="Redox-active" evidence="6">
    <location>
        <begin position="61"/>
        <end position="66"/>
    </location>
</feature>
<dbReference type="OrthoDB" id="361797at2759"/>
<comment type="cofactor">
    <cofactor evidence="5">
        <name>FAD</name>
        <dbReference type="ChEBI" id="CHEBI:57692"/>
    </cofactor>
    <text evidence="5">Binds 1 FAD per subunit.</text>
</comment>
<evidence type="ECO:0000313" key="9">
    <source>
        <dbReference type="EMBL" id="EON99505.1"/>
    </source>
</evidence>
<evidence type="ECO:0000313" key="10">
    <source>
        <dbReference type="Proteomes" id="UP000014074"/>
    </source>
</evidence>
<dbReference type="HOGENOM" id="CLU_016755_1_3_1"/>
<dbReference type="Pfam" id="PF07992">
    <property type="entry name" value="Pyr_redox_2"/>
    <property type="match status" value="1"/>
</dbReference>
<evidence type="ECO:0000256" key="6">
    <source>
        <dbReference type="PIRSR" id="PIRSR000350-4"/>
    </source>
</evidence>
<keyword evidence="4 5" id="KW-0520">NAD</keyword>
<dbReference type="InterPro" id="IPR001100">
    <property type="entry name" value="Pyr_nuc-diS_OxRdtase"/>
</dbReference>
<dbReference type="InterPro" id="IPR016156">
    <property type="entry name" value="FAD/NAD-linked_Rdtase_dimer_sf"/>
</dbReference>
<dbReference type="KEGG" id="tmn:UCRPA7_4966"/>
<dbReference type="eggNOG" id="KOG1335">
    <property type="taxonomic scope" value="Eukaryota"/>
</dbReference>
<dbReference type="GO" id="GO:0050660">
    <property type="term" value="F:flavin adenine dinucleotide binding"/>
    <property type="evidence" value="ECO:0007669"/>
    <property type="project" value="TreeGrafter"/>
</dbReference>
<dbReference type="InterPro" id="IPR050151">
    <property type="entry name" value="Class-I_Pyr_Nuc-Dis_Oxidored"/>
</dbReference>
<dbReference type="Gene3D" id="3.50.50.60">
    <property type="entry name" value="FAD/NAD(P)-binding domain"/>
    <property type="match status" value="2"/>
</dbReference>
<evidence type="ECO:0000256" key="5">
    <source>
        <dbReference type="PIRSR" id="PIRSR000350-3"/>
    </source>
</evidence>
<reference evidence="10" key="1">
    <citation type="journal article" date="2013" name="Genome Announc.">
        <title>Draft genome sequence of the ascomycete Phaeoacremonium aleophilum strain UCR-PA7, a causal agent of the esca disease complex in grapevines.</title>
        <authorList>
            <person name="Blanco-Ulate B."/>
            <person name="Rolshausen P."/>
            <person name="Cantu D."/>
        </authorList>
    </citation>
    <scope>NUCLEOTIDE SEQUENCE [LARGE SCALE GENOMIC DNA]</scope>
    <source>
        <strain evidence="10">UCR-PA7</strain>
    </source>
</reference>
<keyword evidence="10" id="KW-1185">Reference proteome</keyword>
<dbReference type="EMBL" id="KB933146">
    <property type="protein sequence ID" value="EON99505.1"/>
    <property type="molecule type" value="Genomic_DNA"/>
</dbReference>
<dbReference type="PRINTS" id="PR00411">
    <property type="entry name" value="PNDRDTASEI"/>
</dbReference>
<evidence type="ECO:0000256" key="2">
    <source>
        <dbReference type="ARBA" id="ARBA00022630"/>
    </source>
</evidence>
<dbReference type="Proteomes" id="UP000014074">
    <property type="component" value="Unassembled WGS sequence"/>
</dbReference>
<comment type="similarity">
    <text evidence="1">Belongs to the class-I pyridine nucleotide-disulfide oxidoreductase family.</text>
</comment>
<name>R8BJK3_PHAM7</name>
<dbReference type="GO" id="GO:0006103">
    <property type="term" value="P:2-oxoglutarate metabolic process"/>
    <property type="evidence" value="ECO:0007669"/>
    <property type="project" value="TreeGrafter"/>
</dbReference>